<dbReference type="GO" id="GO:0030170">
    <property type="term" value="F:pyridoxal phosphate binding"/>
    <property type="evidence" value="ECO:0007669"/>
    <property type="project" value="UniProtKB-UniRule"/>
</dbReference>
<comment type="function">
    <text evidence="2">Pyridoxal 5'-phosphate (PLP)-binding protein, which is involved in PLP homeostasis.</text>
</comment>
<reference evidence="7" key="1">
    <citation type="submission" date="2009-12" db="EMBL/GenBank/DDBJ databases">
        <title>Complete sequence of Treponema azotonutricium strain ZAS-9.</title>
        <authorList>
            <person name="Tetu S.G."/>
            <person name="Matson E."/>
            <person name="Ren Q."/>
            <person name="Seshadri R."/>
            <person name="Elbourne L."/>
            <person name="Hassan K.A."/>
            <person name="Durkin A."/>
            <person name="Radune D."/>
            <person name="Mohamoud Y."/>
            <person name="Shay R."/>
            <person name="Jin S."/>
            <person name="Zhang X."/>
            <person name="Lucey K."/>
            <person name="Ballor N.R."/>
            <person name="Ottesen E."/>
            <person name="Rosenthal R."/>
            <person name="Allen A."/>
            <person name="Leadbetter J.R."/>
            <person name="Paulsen I.T."/>
        </authorList>
    </citation>
    <scope>NUCLEOTIDE SEQUENCE [LARGE SCALE GENOMIC DNA]</scope>
    <source>
        <strain evidence="7">ATCC BAA-888 / DSM 13862 / ZAS-9</strain>
    </source>
</reference>
<dbReference type="Gene3D" id="3.20.20.10">
    <property type="entry name" value="Alanine racemase"/>
    <property type="match status" value="1"/>
</dbReference>
<sequence>MDDTAKGVAQGIARIEERIAAACLRSGRKREEVLLMGVSKFHPIEKVEEAWKAGLRLFGENRVQEGIEKFSGFYGKGVDTKIHLIGSLQTNKARTAAFFFDCIQSVDRISLIEKLGEICVERDSPLDVLLEYHTGEESKMGFSGLDNLLKGAEKSLSYKGLNLRGLMTMAPFTDDEKIIRASFTRLREARDTLEKQFHKKLPCLSMGMSGDFELAIEEGSTLVRIGTAIFGERPK</sequence>
<dbReference type="HAMAP" id="MF_02087">
    <property type="entry name" value="PLP_homeostasis"/>
    <property type="match status" value="1"/>
</dbReference>
<dbReference type="STRING" id="545695.TREAZ_0707"/>
<feature type="domain" description="Alanine racemase N-terminal" evidence="5">
    <location>
        <begin position="32"/>
        <end position="234"/>
    </location>
</feature>
<gene>
    <name evidence="6" type="ordered locus">TREAZ_0707</name>
</gene>
<evidence type="ECO:0000313" key="7">
    <source>
        <dbReference type="Proteomes" id="UP000009222"/>
    </source>
</evidence>
<dbReference type="KEGG" id="taz:TREAZ_0707"/>
<reference evidence="6 7" key="2">
    <citation type="journal article" date="2011" name="ISME J.">
        <title>RNA-seq reveals cooperative metabolic interactions between two termite-gut spirochete species in co-culture.</title>
        <authorList>
            <person name="Rosenthal A.Z."/>
            <person name="Matson E.G."/>
            <person name="Eldar A."/>
            <person name="Leadbetter J.R."/>
        </authorList>
    </citation>
    <scope>NUCLEOTIDE SEQUENCE [LARGE SCALE GENOMIC DNA]</scope>
    <source>
        <strain evidence="7">ATCC BAA-888 / DSM 13862 / ZAS-9</strain>
    </source>
</reference>
<dbReference type="NCBIfam" id="TIGR00044">
    <property type="entry name" value="YggS family pyridoxal phosphate-dependent enzyme"/>
    <property type="match status" value="1"/>
</dbReference>
<dbReference type="InterPro" id="IPR011078">
    <property type="entry name" value="PyrdxlP_homeostasis"/>
</dbReference>
<name>F5YAC3_LEAAZ</name>
<dbReference type="Proteomes" id="UP000009222">
    <property type="component" value="Chromosome"/>
</dbReference>
<dbReference type="HOGENOM" id="CLU_059988_1_0_12"/>
<dbReference type="SUPFAM" id="SSF51419">
    <property type="entry name" value="PLP-binding barrel"/>
    <property type="match status" value="1"/>
</dbReference>
<evidence type="ECO:0000259" key="5">
    <source>
        <dbReference type="Pfam" id="PF01168"/>
    </source>
</evidence>
<dbReference type="PANTHER" id="PTHR10146">
    <property type="entry name" value="PROLINE SYNTHETASE CO-TRANSCRIBED BACTERIAL HOMOLOG PROTEIN"/>
    <property type="match status" value="1"/>
</dbReference>
<accession>F5YAC3</accession>
<dbReference type="eggNOG" id="COG0325">
    <property type="taxonomic scope" value="Bacteria"/>
</dbReference>
<dbReference type="PIRSF" id="PIRSF004848">
    <property type="entry name" value="YBL036c_PLPDEIII"/>
    <property type="match status" value="1"/>
</dbReference>
<evidence type="ECO:0000256" key="2">
    <source>
        <dbReference type="HAMAP-Rule" id="MF_02087"/>
    </source>
</evidence>
<dbReference type="OrthoDB" id="9804072at2"/>
<evidence type="ECO:0000313" key="6">
    <source>
        <dbReference type="EMBL" id="AEF80916.1"/>
    </source>
</evidence>
<keyword evidence="7" id="KW-1185">Reference proteome</keyword>
<feature type="modified residue" description="N6-(pyridoxal phosphate)lysine" evidence="2 3">
    <location>
        <position position="40"/>
    </location>
</feature>
<dbReference type="PANTHER" id="PTHR10146:SF14">
    <property type="entry name" value="PYRIDOXAL PHOSPHATE HOMEOSTASIS PROTEIN"/>
    <property type="match status" value="1"/>
</dbReference>
<comment type="similarity">
    <text evidence="2 4">Belongs to the pyridoxal phosphate-binding protein YggS/PROSC family.</text>
</comment>
<dbReference type="Pfam" id="PF01168">
    <property type="entry name" value="Ala_racemase_N"/>
    <property type="match status" value="1"/>
</dbReference>
<dbReference type="FunFam" id="3.20.20.10:FF:000018">
    <property type="entry name" value="Pyridoxal phosphate homeostasis protein"/>
    <property type="match status" value="1"/>
</dbReference>
<dbReference type="InterPro" id="IPR029066">
    <property type="entry name" value="PLP-binding_barrel"/>
</dbReference>
<dbReference type="AlphaFoldDB" id="F5YAC3"/>
<proteinExistence type="inferred from homology"/>
<protein>
    <recommendedName>
        <fullName evidence="2">Pyridoxal phosphate homeostasis protein</fullName>
        <shortName evidence="2">PLP homeostasis protein</shortName>
    </recommendedName>
</protein>
<dbReference type="RefSeq" id="WP_015711257.1">
    <property type="nucleotide sequence ID" value="NC_015577.1"/>
</dbReference>
<evidence type="ECO:0000256" key="1">
    <source>
        <dbReference type="ARBA" id="ARBA00022898"/>
    </source>
</evidence>
<dbReference type="FunCoup" id="F5YAC3">
    <property type="interactions" value="304"/>
</dbReference>
<organism evidence="6 7">
    <name type="scientific">Leadbettera azotonutricia (strain ATCC BAA-888 / DSM 13862 / ZAS-9)</name>
    <name type="common">Treponema azotonutricium</name>
    <dbReference type="NCBI Taxonomy" id="545695"/>
    <lineage>
        <taxon>Bacteria</taxon>
        <taxon>Pseudomonadati</taxon>
        <taxon>Spirochaetota</taxon>
        <taxon>Spirochaetia</taxon>
        <taxon>Spirochaetales</taxon>
        <taxon>Breznakiellaceae</taxon>
        <taxon>Leadbettera</taxon>
    </lineage>
</organism>
<evidence type="ECO:0000256" key="3">
    <source>
        <dbReference type="PIRSR" id="PIRSR004848-1"/>
    </source>
</evidence>
<keyword evidence="1 2" id="KW-0663">Pyridoxal phosphate</keyword>
<comment type="cofactor">
    <cofactor evidence="3">
        <name>pyridoxal 5'-phosphate</name>
        <dbReference type="ChEBI" id="CHEBI:597326"/>
    </cofactor>
</comment>
<dbReference type="InParanoid" id="F5YAC3"/>
<dbReference type="CDD" id="cd00635">
    <property type="entry name" value="PLPDE_III_YBL036c_like"/>
    <property type="match status" value="1"/>
</dbReference>
<dbReference type="InterPro" id="IPR001608">
    <property type="entry name" value="Ala_racemase_N"/>
</dbReference>
<dbReference type="EMBL" id="CP001841">
    <property type="protein sequence ID" value="AEF80916.1"/>
    <property type="molecule type" value="Genomic_DNA"/>
</dbReference>
<evidence type="ECO:0000256" key="4">
    <source>
        <dbReference type="RuleBase" id="RU004514"/>
    </source>
</evidence>